<evidence type="ECO:0000256" key="5">
    <source>
        <dbReference type="SAM" id="Phobius"/>
    </source>
</evidence>
<reference evidence="7 8" key="1">
    <citation type="submission" date="2006-07" db="EMBL/GenBank/DDBJ databases">
        <title>Annotation of the draft genome assembly of Chlorobium ferroxidans DSM 13031.</title>
        <authorList>
            <consortium name="US DOE Joint Genome Institute (JGI-ORNL)"/>
            <person name="Larimer F."/>
            <person name="Land M."/>
            <person name="Hauser L."/>
        </authorList>
    </citation>
    <scope>NUCLEOTIDE SEQUENCE [LARGE SCALE GENOMIC DNA]</scope>
    <source>
        <strain evidence="7 8">DSM 13031</strain>
    </source>
</reference>
<dbReference type="EMBL" id="AASE01000006">
    <property type="protein sequence ID" value="EAT59253.1"/>
    <property type="molecule type" value="Genomic_DNA"/>
</dbReference>
<evidence type="ECO:0000313" key="8">
    <source>
        <dbReference type="Proteomes" id="UP000004162"/>
    </source>
</evidence>
<evidence type="ECO:0000313" key="7">
    <source>
        <dbReference type="EMBL" id="EAT59253.1"/>
    </source>
</evidence>
<dbReference type="Pfam" id="PF07291">
    <property type="entry name" value="MauE"/>
    <property type="match status" value="1"/>
</dbReference>
<evidence type="ECO:0000259" key="6">
    <source>
        <dbReference type="Pfam" id="PF07291"/>
    </source>
</evidence>
<dbReference type="InterPro" id="IPR009908">
    <property type="entry name" value="Methylamine_util_MauE"/>
</dbReference>
<name>Q0YSE5_9CHLB</name>
<sequence length="137" mass="15472">MLFILSGGEKLLDLNYFELVIAEYQILPSLLIPAVALLVSLCELLCGIMLVINLFSRISSSVMLCMMAIFIAAMTYNVMRGLEHECGCFEFLSQWYGLKEEIGIGPIVRDILFFILLLPIALQSSNRIPWKKGHELK</sequence>
<evidence type="ECO:0000256" key="2">
    <source>
        <dbReference type="ARBA" id="ARBA00022692"/>
    </source>
</evidence>
<accession>Q0YSE5</accession>
<feature type="transmembrane region" description="Helical" evidence="5">
    <location>
        <begin position="102"/>
        <end position="122"/>
    </location>
</feature>
<feature type="transmembrane region" description="Helical" evidence="5">
    <location>
        <begin position="62"/>
        <end position="82"/>
    </location>
</feature>
<evidence type="ECO:0000256" key="3">
    <source>
        <dbReference type="ARBA" id="ARBA00022989"/>
    </source>
</evidence>
<dbReference type="UniPathway" id="UPA00895"/>
<dbReference type="AlphaFoldDB" id="Q0YSE5"/>
<comment type="subcellular location">
    <subcellularLocation>
        <location evidence="1">Membrane</location>
        <topology evidence="1">Multi-pass membrane protein</topology>
    </subcellularLocation>
</comment>
<reference evidence="7 8" key="2">
    <citation type="submission" date="2006-07" db="EMBL/GenBank/DDBJ databases">
        <title>Sequencing of the draft genome and assembly of Chlorobium ferroxidans DSM 13031.</title>
        <authorList>
            <consortium name="US DOE Joint Genome Institute (JGI-PGF)"/>
            <person name="Copeland A."/>
            <person name="Lucas S."/>
            <person name="Lapidus A."/>
            <person name="Barry K."/>
            <person name="Glavina del Rio T."/>
            <person name="Dalin E."/>
            <person name="Tice H."/>
            <person name="Bruce D."/>
            <person name="Pitluck S."/>
            <person name="Richardson P."/>
        </authorList>
    </citation>
    <scope>NUCLEOTIDE SEQUENCE [LARGE SCALE GENOMIC DNA]</scope>
    <source>
        <strain evidence="7 8">DSM 13031</strain>
    </source>
</reference>
<proteinExistence type="predicted"/>
<dbReference type="GO" id="GO:0030416">
    <property type="term" value="P:methylamine metabolic process"/>
    <property type="evidence" value="ECO:0007669"/>
    <property type="project" value="InterPro"/>
</dbReference>
<organism evidence="7 8">
    <name type="scientific">Chlorobium ferrooxidans DSM 13031</name>
    <dbReference type="NCBI Taxonomy" id="377431"/>
    <lineage>
        <taxon>Bacteria</taxon>
        <taxon>Pseudomonadati</taxon>
        <taxon>Chlorobiota</taxon>
        <taxon>Chlorobiia</taxon>
        <taxon>Chlorobiales</taxon>
        <taxon>Chlorobiaceae</taxon>
        <taxon>Chlorobium/Pelodictyon group</taxon>
        <taxon>Chlorobium</taxon>
    </lineage>
</organism>
<keyword evidence="8" id="KW-1185">Reference proteome</keyword>
<protein>
    <recommendedName>
        <fullName evidence="6">Methylamine utilisation protein MauE domain-containing protein</fullName>
    </recommendedName>
</protein>
<comment type="caution">
    <text evidence="7">The sequence shown here is derived from an EMBL/GenBank/DDBJ whole genome shotgun (WGS) entry which is preliminary data.</text>
</comment>
<dbReference type="Proteomes" id="UP000004162">
    <property type="component" value="Unassembled WGS sequence"/>
</dbReference>
<keyword evidence="4 5" id="KW-0472">Membrane</keyword>
<evidence type="ECO:0000256" key="4">
    <source>
        <dbReference type="ARBA" id="ARBA00023136"/>
    </source>
</evidence>
<keyword evidence="3 5" id="KW-1133">Transmembrane helix</keyword>
<gene>
    <name evidence="7" type="ORF">CferDRAFT_1260</name>
</gene>
<feature type="transmembrane region" description="Helical" evidence="5">
    <location>
        <begin position="30"/>
        <end position="55"/>
    </location>
</feature>
<dbReference type="GO" id="GO:0016020">
    <property type="term" value="C:membrane"/>
    <property type="evidence" value="ECO:0007669"/>
    <property type="project" value="UniProtKB-SubCell"/>
</dbReference>
<feature type="domain" description="Methylamine utilisation protein MauE" evidence="6">
    <location>
        <begin position="2"/>
        <end position="119"/>
    </location>
</feature>
<evidence type="ECO:0000256" key="1">
    <source>
        <dbReference type="ARBA" id="ARBA00004141"/>
    </source>
</evidence>
<keyword evidence="2 5" id="KW-0812">Transmembrane</keyword>